<feature type="transmembrane region" description="Helical" evidence="5">
    <location>
        <begin position="294"/>
        <end position="315"/>
    </location>
</feature>
<name>A0ABS1Z5R1_9GAMM</name>
<gene>
    <name evidence="7" type="ORF">JJB79_09610</name>
</gene>
<dbReference type="InterPro" id="IPR020846">
    <property type="entry name" value="MFS_dom"/>
</dbReference>
<evidence type="ECO:0000313" key="8">
    <source>
        <dbReference type="Proteomes" id="UP000809137"/>
    </source>
</evidence>
<feature type="transmembrane region" description="Helical" evidence="5">
    <location>
        <begin position="236"/>
        <end position="255"/>
    </location>
</feature>
<organism evidence="7 8">
    <name type="scientific">Pantoea eucrina</name>
    <dbReference type="NCBI Taxonomy" id="472693"/>
    <lineage>
        <taxon>Bacteria</taxon>
        <taxon>Pseudomonadati</taxon>
        <taxon>Pseudomonadota</taxon>
        <taxon>Gammaproteobacteria</taxon>
        <taxon>Enterobacterales</taxon>
        <taxon>Erwiniaceae</taxon>
        <taxon>Pantoea</taxon>
    </lineage>
</organism>
<evidence type="ECO:0000256" key="1">
    <source>
        <dbReference type="ARBA" id="ARBA00004141"/>
    </source>
</evidence>
<dbReference type="InterPro" id="IPR011701">
    <property type="entry name" value="MFS"/>
</dbReference>
<dbReference type="Pfam" id="PF07690">
    <property type="entry name" value="MFS_1"/>
    <property type="match status" value="1"/>
</dbReference>
<proteinExistence type="predicted"/>
<dbReference type="InterPro" id="IPR036259">
    <property type="entry name" value="MFS_trans_sf"/>
</dbReference>
<feature type="transmembrane region" description="Helical" evidence="5">
    <location>
        <begin position="75"/>
        <end position="94"/>
    </location>
</feature>
<evidence type="ECO:0000256" key="5">
    <source>
        <dbReference type="SAM" id="Phobius"/>
    </source>
</evidence>
<evidence type="ECO:0000256" key="3">
    <source>
        <dbReference type="ARBA" id="ARBA00022989"/>
    </source>
</evidence>
<dbReference type="CDD" id="cd17393">
    <property type="entry name" value="MFS_MosC_like"/>
    <property type="match status" value="1"/>
</dbReference>
<dbReference type="InterPro" id="IPR051788">
    <property type="entry name" value="MFS_Transporter"/>
</dbReference>
<accession>A0ABS1Z5R1</accession>
<feature type="transmembrane region" description="Helical" evidence="5">
    <location>
        <begin position="47"/>
        <end position="68"/>
    </location>
</feature>
<feature type="transmembrane region" description="Helical" evidence="5">
    <location>
        <begin position="162"/>
        <end position="184"/>
    </location>
</feature>
<evidence type="ECO:0000313" key="7">
    <source>
        <dbReference type="EMBL" id="MBM0747673.1"/>
    </source>
</evidence>
<dbReference type="SUPFAM" id="SSF103473">
    <property type="entry name" value="MFS general substrate transporter"/>
    <property type="match status" value="1"/>
</dbReference>
<feature type="transmembrane region" description="Helical" evidence="5">
    <location>
        <begin position="196"/>
        <end position="216"/>
    </location>
</feature>
<feature type="transmembrane region" description="Helical" evidence="5">
    <location>
        <begin position="16"/>
        <end position="35"/>
    </location>
</feature>
<dbReference type="Proteomes" id="UP000809137">
    <property type="component" value="Unassembled WGS sequence"/>
</dbReference>
<reference evidence="7 8" key="1">
    <citation type="submission" date="2021-01" db="EMBL/GenBank/DDBJ databases">
        <title>Complete genome sequence of Pantoea eucrina OB49, a heavy metal tolerant bacterium with PGPR potential isolated from wheat in Algeria.</title>
        <authorList>
            <person name="Lekired A."/>
            <person name="Ouzari I.H."/>
        </authorList>
    </citation>
    <scope>NUCLEOTIDE SEQUENCE [LARGE SCALE GENOMIC DNA]</scope>
    <source>
        <strain evidence="7 8">OB49</strain>
    </source>
</reference>
<dbReference type="Gene3D" id="1.20.1250.20">
    <property type="entry name" value="MFS general substrate transporter like domains"/>
    <property type="match status" value="2"/>
</dbReference>
<dbReference type="PANTHER" id="PTHR23514">
    <property type="entry name" value="BYPASS OF STOP CODON PROTEIN 6"/>
    <property type="match status" value="1"/>
</dbReference>
<comment type="caution">
    <text evidence="7">The sequence shown here is derived from an EMBL/GenBank/DDBJ whole genome shotgun (WGS) entry which is preliminary data.</text>
</comment>
<dbReference type="PANTHER" id="PTHR23514:SF13">
    <property type="entry name" value="INNER MEMBRANE PROTEIN YBJJ"/>
    <property type="match status" value="1"/>
</dbReference>
<evidence type="ECO:0000259" key="6">
    <source>
        <dbReference type="PROSITE" id="PS50850"/>
    </source>
</evidence>
<feature type="transmembrane region" description="Helical" evidence="5">
    <location>
        <begin position="100"/>
        <end position="125"/>
    </location>
</feature>
<comment type="subcellular location">
    <subcellularLocation>
        <location evidence="1">Membrane</location>
        <topology evidence="1">Multi-pass membrane protein</topology>
    </subcellularLocation>
</comment>
<feature type="transmembrane region" description="Helical" evidence="5">
    <location>
        <begin position="137"/>
        <end position="156"/>
    </location>
</feature>
<feature type="domain" description="Major facilitator superfamily (MFS) profile" evidence="6">
    <location>
        <begin position="10"/>
        <end position="380"/>
    </location>
</feature>
<dbReference type="EMBL" id="JAFCXS010000005">
    <property type="protein sequence ID" value="MBM0747673.1"/>
    <property type="molecule type" value="Genomic_DNA"/>
</dbReference>
<dbReference type="RefSeq" id="WP_040113700.1">
    <property type="nucleotide sequence ID" value="NZ_CP083450.1"/>
</dbReference>
<feature type="transmembrane region" description="Helical" evidence="5">
    <location>
        <begin position="327"/>
        <end position="349"/>
    </location>
</feature>
<feature type="transmembrane region" description="Helical" evidence="5">
    <location>
        <begin position="267"/>
        <end position="288"/>
    </location>
</feature>
<keyword evidence="8" id="KW-1185">Reference proteome</keyword>
<feature type="transmembrane region" description="Helical" evidence="5">
    <location>
        <begin position="355"/>
        <end position="377"/>
    </location>
</feature>
<keyword evidence="4 5" id="KW-0472">Membrane</keyword>
<protein>
    <submittedName>
        <fullName evidence="7">MFS transporter</fullName>
    </submittedName>
</protein>
<dbReference type="GeneID" id="84693289"/>
<evidence type="ECO:0000256" key="4">
    <source>
        <dbReference type="ARBA" id="ARBA00023136"/>
    </source>
</evidence>
<sequence length="387" mass="40287">MNQKLYRISSSRATRLTFFIAGFITATWAVLVPYARINTGVNEATLGSLLLCLGLGALIAMPVTGLLTSRFGCRSVIMAAIALAIVSTPLLAVINNPLLLGVVLLFFGTGLGVTDCAMNIQAILVEKEAPAPLMSGFHGMYSFGGIAGAGLMTLLLSADLNVVTATLFIVLIVIVLALLSYPGLLTFANPKEGPAFAVPHGVVLTLGMVCLLVFLTEGTVLDWSAIYLTQVRDMPESLGGLGYTCFAIAMTATRLTGDRVVKYLGQLAVVVGGSLTAAIGLALITFIPSWHLSLFGYVLIGAGCANIVPVMFSAVGQQSVMPQSVAVPAITTMGYMGVLSGPAIIGFVAHFSSLALAFSVITALMLFVSAISFTLNLSRKNSPGANK</sequence>
<evidence type="ECO:0000256" key="2">
    <source>
        <dbReference type="ARBA" id="ARBA00022692"/>
    </source>
</evidence>
<dbReference type="PROSITE" id="PS50850">
    <property type="entry name" value="MFS"/>
    <property type="match status" value="1"/>
</dbReference>
<keyword evidence="2 5" id="KW-0812">Transmembrane</keyword>
<keyword evidence="3 5" id="KW-1133">Transmembrane helix</keyword>